<evidence type="ECO:0000256" key="8">
    <source>
        <dbReference type="ARBA" id="ARBA00023136"/>
    </source>
</evidence>
<evidence type="ECO:0000256" key="4">
    <source>
        <dbReference type="ARBA" id="ARBA00022692"/>
    </source>
</evidence>
<evidence type="ECO:0000256" key="6">
    <source>
        <dbReference type="ARBA" id="ARBA00022927"/>
    </source>
</evidence>
<evidence type="ECO:0000313" key="12">
    <source>
        <dbReference type="Proteomes" id="UP000294847"/>
    </source>
</evidence>
<feature type="transmembrane region" description="Helical" evidence="10">
    <location>
        <begin position="425"/>
        <end position="447"/>
    </location>
</feature>
<feature type="transmembrane region" description="Helical" evidence="10">
    <location>
        <begin position="356"/>
        <end position="373"/>
    </location>
</feature>
<keyword evidence="8 10" id="KW-0472">Membrane</keyword>
<evidence type="ECO:0000256" key="1">
    <source>
        <dbReference type="ARBA" id="ARBA00004141"/>
    </source>
</evidence>
<dbReference type="GO" id="GO:0035673">
    <property type="term" value="F:oligopeptide transmembrane transporter activity"/>
    <property type="evidence" value="ECO:0007669"/>
    <property type="project" value="InterPro"/>
</dbReference>
<feature type="region of interest" description="Disordered" evidence="9">
    <location>
        <begin position="1"/>
        <end position="57"/>
    </location>
</feature>
<dbReference type="AlphaFoldDB" id="A0A4P7NJV6"/>
<evidence type="ECO:0000256" key="10">
    <source>
        <dbReference type="SAM" id="Phobius"/>
    </source>
</evidence>
<comment type="similarity">
    <text evidence="2">Belongs to the oligopeptide OPT transporter family.</text>
</comment>
<gene>
    <name evidence="11" type="ORF">PoMZ_11228</name>
</gene>
<evidence type="ECO:0000313" key="11">
    <source>
        <dbReference type="EMBL" id="QBZ62349.1"/>
    </source>
</evidence>
<evidence type="ECO:0000256" key="7">
    <source>
        <dbReference type="ARBA" id="ARBA00022989"/>
    </source>
</evidence>
<dbReference type="Proteomes" id="UP000294847">
    <property type="component" value="Chromosome 5"/>
</dbReference>
<dbReference type="EMBL" id="CP034208">
    <property type="protein sequence ID" value="QBZ62349.1"/>
    <property type="molecule type" value="Genomic_DNA"/>
</dbReference>
<keyword evidence="6" id="KW-0653">Protein transport</keyword>
<dbReference type="GO" id="GO:0016020">
    <property type="term" value="C:membrane"/>
    <property type="evidence" value="ECO:0007669"/>
    <property type="project" value="UniProtKB-SubCell"/>
</dbReference>
<evidence type="ECO:0000256" key="5">
    <source>
        <dbReference type="ARBA" id="ARBA00022856"/>
    </source>
</evidence>
<evidence type="ECO:0008006" key="13">
    <source>
        <dbReference type="Google" id="ProtNLM"/>
    </source>
</evidence>
<name>A0A4P7NJV6_PYROR</name>
<sequence length="798" mass="90019">MAVVPEGGPDGITPTEIVANNPLEKTSSSDPAIHDFEKGQHKQATSKEENDKSETGDGIEVASQHDSVLQDAAKIYVPADDEEFIDPRLKDYPVKLVAKTVDLHNDFDEPILTFRFWILSTFWVVCGCGISSMYYFKPYSAILTSYAVQLLSWGMGDAMAKYLPNWGFTVRGKRYSLNPGPWNAKEHGLIVVAYWGSCYTAWGLGPLSALEMHYGRRIHAGWGIMFLLTTQMIGYGLAGIFRDILVRPPKLFYPSTLPNVALFNAMHKNPSVTRKSLKFFTYVAVATFVWQWVPGVMFPMLGSLPLLCYMAHGQWKGWAMGSGYYGFGMLDITLDWNYAGFFLPLYTPLWSTASQVLGAVLTCWFIYPIMYFGNSLDALNYPPMSSGTFDTTGARYNVSRVLNSDYTLDQAAMDAYSEPRWSPSYAMYFFWGFAASTGALLYAVLWYGKESYIAVMDSWKGRDNDCNDPYLRLMSRCPRVPHWWYLTLLAVCFALSLGTIYGAGLGLPWWGFVLIVVVSTICTFPNGILWGVANIQVGMAFLSELLAGAMFPGNPSAVLTCMVYGRQILSQNLNLISDYKFGFYMKIPEKEMFIGQVWGTLLGPFINYGVMRVIIDEIGVDVLTGVVKSESWLALKTRNFYSLSVLWGILGPKVFFSSGSDYAWIYWAFLIGPALVLMVYIVHRWRPSWDMEKMCNRTSFCNVSPFCIHRIVQTTNLMTSALVAFFFMGYMLRYRPVWFRKYNYLLGVGLDCGTQLCQTVIMLGLDLSGSKFPNWWGKDLEYVERCFPPADLPANALN</sequence>
<evidence type="ECO:0000256" key="9">
    <source>
        <dbReference type="SAM" id="MobiDB-lite"/>
    </source>
</evidence>
<evidence type="ECO:0000256" key="3">
    <source>
        <dbReference type="ARBA" id="ARBA00022448"/>
    </source>
</evidence>
<protein>
    <recommendedName>
        <fullName evidence="13">Oligopeptide transporter 6</fullName>
    </recommendedName>
</protein>
<dbReference type="InterPro" id="IPR004813">
    <property type="entry name" value="OPT"/>
</dbReference>
<feature type="transmembrane region" description="Helical" evidence="10">
    <location>
        <begin position="279"/>
        <end position="302"/>
    </location>
</feature>
<feature type="transmembrane region" description="Helical" evidence="10">
    <location>
        <begin position="714"/>
        <end position="732"/>
    </location>
</feature>
<keyword evidence="7 10" id="KW-1133">Transmembrane helix</keyword>
<feature type="transmembrane region" description="Helical" evidence="10">
    <location>
        <begin position="322"/>
        <end position="344"/>
    </location>
</feature>
<feature type="transmembrane region" description="Helical" evidence="10">
    <location>
        <begin position="483"/>
        <end position="503"/>
    </location>
</feature>
<feature type="transmembrane region" description="Helical" evidence="10">
    <location>
        <begin position="189"/>
        <end position="210"/>
    </location>
</feature>
<organism evidence="11 12">
    <name type="scientific">Pyricularia oryzae</name>
    <name type="common">Rice blast fungus</name>
    <name type="synonym">Magnaporthe oryzae</name>
    <dbReference type="NCBI Taxonomy" id="318829"/>
    <lineage>
        <taxon>Eukaryota</taxon>
        <taxon>Fungi</taxon>
        <taxon>Dikarya</taxon>
        <taxon>Ascomycota</taxon>
        <taxon>Pezizomycotina</taxon>
        <taxon>Sordariomycetes</taxon>
        <taxon>Sordariomycetidae</taxon>
        <taxon>Magnaporthales</taxon>
        <taxon>Pyriculariaceae</taxon>
        <taxon>Pyricularia</taxon>
    </lineage>
</organism>
<keyword evidence="3" id="KW-0813">Transport</keyword>
<reference evidence="11 12" key="1">
    <citation type="journal article" date="2019" name="Mol. Biol. Evol.">
        <title>Blast fungal genomes show frequent chromosomal changes, gene gains and losses, and effector gene turnover.</title>
        <authorList>
            <person name="Gomez Luciano L.B."/>
            <person name="Jason Tsai I."/>
            <person name="Chuma I."/>
            <person name="Tosa Y."/>
            <person name="Chen Y.H."/>
            <person name="Li J.Y."/>
            <person name="Li M.Y."/>
            <person name="Jade Lu M.Y."/>
            <person name="Nakayashiki H."/>
            <person name="Li W.H."/>
        </authorList>
    </citation>
    <scope>NUCLEOTIDE SEQUENCE [LARGE SCALE GENOMIC DNA]</scope>
    <source>
        <strain evidence="11">MZ5-1-6</strain>
    </source>
</reference>
<dbReference type="GO" id="GO:0015031">
    <property type="term" value="P:protein transport"/>
    <property type="evidence" value="ECO:0007669"/>
    <property type="project" value="UniProtKB-KW"/>
</dbReference>
<keyword evidence="5" id="KW-0571">Peptide transport</keyword>
<feature type="compositionally biased region" description="Basic and acidic residues" evidence="9">
    <location>
        <begin position="32"/>
        <end position="55"/>
    </location>
</feature>
<keyword evidence="4 10" id="KW-0812">Transmembrane</keyword>
<dbReference type="NCBIfam" id="TIGR00728">
    <property type="entry name" value="OPT_sfam"/>
    <property type="match status" value="1"/>
</dbReference>
<dbReference type="InterPro" id="IPR004648">
    <property type="entry name" value="Oligpept_transpt"/>
</dbReference>
<feature type="transmembrane region" description="Helical" evidence="10">
    <location>
        <begin position="116"/>
        <end position="136"/>
    </location>
</feature>
<accession>A0A4P7NJV6</accession>
<evidence type="ECO:0000256" key="2">
    <source>
        <dbReference type="ARBA" id="ARBA00008807"/>
    </source>
</evidence>
<proteinExistence type="inferred from homology"/>
<dbReference type="PANTHER" id="PTHR22601">
    <property type="entry name" value="ISP4 LIKE PROTEIN"/>
    <property type="match status" value="1"/>
</dbReference>
<comment type="subcellular location">
    <subcellularLocation>
        <location evidence="1">Membrane</location>
        <topology evidence="1">Multi-pass membrane protein</topology>
    </subcellularLocation>
</comment>
<feature type="transmembrane region" description="Helical" evidence="10">
    <location>
        <begin position="222"/>
        <end position="245"/>
    </location>
</feature>
<feature type="transmembrane region" description="Helical" evidence="10">
    <location>
        <begin position="509"/>
        <end position="533"/>
    </location>
</feature>
<dbReference type="Pfam" id="PF03169">
    <property type="entry name" value="OPT"/>
    <property type="match status" value="1"/>
</dbReference>
<feature type="transmembrane region" description="Helical" evidence="10">
    <location>
        <begin position="664"/>
        <end position="683"/>
    </location>
</feature>